<proteinExistence type="predicted"/>
<comment type="caution">
    <text evidence="1">The sequence shown here is derived from an EMBL/GenBank/DDBJ whole genome shotgun (WGS) entry which is preliminary data.</text>
</comment>
<sequence length="749" mass="83336">MPVQTISLPLTTSLGHDHNDHNNGGLCTRSFDIPRIKAAAAAFLRHGHLVPSFHQLKHHNKSILACNLPDEVAHKIFLMCVQLSMEELCWQYKAAGLQCEGGIAHGNPKSWSWFTITHVCSSWRLQALSYPLLWTYVDFRTPKYHTLTWARAKTSPLHVISPVTDHTAPLLYRTLQLAHRIKEIHLSSTSIRHIRHLAEILAVNPNPALESLILDVHIPSSTDKLHDKTNMDEIFYDPLLVPTAGPALRRLTYMELRGAPFYLLTPRCTFLTHFHLYDLPMTERPTLRYFLLMLEQLTRLRCLTLDRAFPIDVDIVQGDHDPSNQSSPTSLKPISLPLLESVTLVGSVSEIANTLRFMVLPRSARLVGTICDLSGLQKNVWRLTEALAMLYCDEESFSLDALALMGSHPSPRFTARSTLDPDFRQSFRIRGFRADSSRNRQECDGAAIDLTIEPDSRSEYSGIRTASATNLQSHPESTVSCSDAAIIITLNAIWKALSLYRVKTLVLHDVDVITQKTWSDFLRSLPSLKVLHITGRAPLGLVWALLLNAMSPASSSSASLSRTTSASNPDKALSLARSAARRCDRGGNAIVKDLKDIYLHNVDCSSGGFMVAPGTNASIPPINSYSDMDDSRFIDVLTAALRYRQLSFGGGGGGSGSAKLPLRSVSILRRCSYVPKDAVENLRNAVPGLNVVCEFGRDALIRNEEDVIDGARYWGRWLLEGDCGGDWKPRHYHRLKTLVGLDSKFARSQ</sequence>
<dbReference type="InParanoid" id="A0A409YL63"/>
<dbReference type="Proteomes" id="UP000284706">
    <property type="component" value="Unassembled WGS sequence"/>
</dbReference>
<gene>
    <name evidence="1" type="ORF">CVT26_000989</name>
</gene>
<name>A0A409YL63_9AGAR</name>
<protein>
    <submittedName>
        <fullName evidence="1">Uncharacterized protein</fullName>
    </submittedName>
</protein>
<evidence type="ECO:0000313" key="1">
    <source>
        <dbReference type="EMBL" id="PPR03813.1"/>
    </source>
</evidence>
<dbReference type="STRING" id="231916.A0A409YL63"/>
<dbReference type="AlphaFoldDB" id="A0A409YL63"/>
<keyword evidence="2" id="KW-1185">Reference proteome</keyword>
<reference evidence="1 2" key="1">
    <citation type="journal article" date="2018" name="Evol. Lett.">
        <title>Horizontal gene cluster transfer increased hallucinogenic mushroom diversity.</title>
        <authorList>
            <person name="Reynolds H.T."/>
            <person name="Vijayakumar V."/>
            <person name="Gluck-Thaler E."/>
            <person name="Korotkin H.B."/>
            <person name="Matheny P.B."/>
            <person name="Slot J.C."/>
        </authorList>
    </citation>
    <scope>NUCLEOTIDE SEQUENCE [LARGE SCALE GENOMIC DNA]</scope>
    <source>
        <strain evidence="1 2">SRW20</strain>
    </source>
</reference>
<evidence type="ECO:0000313" key="2">
    <source>
        <dbReference type="Proteomes" id="UP000284706"/>
    </source>
</evidence>
<dbReference type="OrthoDB" id="2856616at2759"/>
<dbReference type="EMBL" id="NHYE01000696">
    <property type="protein sequence ID" value="PPR03813.1"/>
    <property type="molecule type" value="Genomic_DNA"/>
</dbReference>
<accession>A0A409YL63</accession>
<organism evidence="1 2">
    <name type="scientific">Gymnopilus dilepis</name>
    <dbReference type="NCBI Taxonomy" id="231916"/>
    <lineage>
        <taxon>Eukaryota</taxon>
        <taxon>Fungi</taxon>
        <taxon>Dikarya</taxon>
        <taxon>Basidiomycota</taxon>
        <taxon>Agaricomycotina</taxon>
        <taxon>Agaricomycetes</taxon>
        <taxon>Agaricomycetidae</taxon>
        <taxon>Agaricales</taxon>
        <taxon>Agaricineae</taxon>
        <taxon>Hymenogastraceae</taxon>
        <taxon>Gymnopilus</taxon>
    </lineage>
</organism>